<dbReference type="InterPro" id="IPR050469">
    <property type="entry name" value="Diguanylate_Cyclase"/>
</dbReference>
<dbReference type="PANTHER" id="PTHR45138:SF9">
    <property type="entry name" value="DIGUANYLATE CYCLASE DGCM-RELATED"/>
    <property type="match status" value="1"/>
</dbReference>
<dbReference type="InterPro" id="IPR000160">
    <property type="entry name" value="GGDEF_dom"/>
</dbReference>
<organism evidence="4 5">
    <name type="scientific">Candidatus Chloroploca mongolica</name>
    <dbReference type="NCBI Taxonomy" id="2528176"/>
    <lineage>
        <taxon>Bacteria</taxon>
        <taxon>Bacillati</taxon>
        <taxon>Chloroflexota</taxon>
        <taxon>Chloroflexia</taxon>
        <taxon>Chloroflexales</taxon>
        <taxon>Chloroflexineae</taxon>
        <taxon>Oscillochloridaceae</taxon>
        <taxon>Candidatus Chloroploca</taxon>
    </lineage>
</organism>
<dbReference type="EMBL" id="SIJK02000073">
    <property type="protein sequence ID" value="MBP1468525.1"/>
    <property type="molecule type" value="Genomic_DNA"/>
</dbReference>
<evidence type="ECO:0000256" key="1">
    <source>
        <dbReference type="PROSITE-ProRule" id="PRU00169"/>
    </source>
</evidence>
<dbReference type="InterPro" id="IPR011006">
    <property type="entry name" value="CheY-like_superfamily"/>
</dbReference>
<dbReference type="RefSeq" id="WP_135481376.1">
    <property type="nucleotide sequence ID" value="NZ_SIJK02000073.1"/>
</dbReference>
<dbReference type="NCBIfam" id="TIGR00254">
    <property type="entry name" value="GGDEF"/>
    <property type="match status" value="1"/>
</dbReference>
<dbReference type="Pfam" id="PF00990">
    <property type="entry name" value="GGDEF"/>
    <property type="match status" value="1"/>
</dbReference>
<dbReference type="GO" id="GO:0052621">
    <property type="term" value="F:diguanylate cyclase activity"/>
    <property type="evidence" value="ECO:0007669"/>
    <property type="project" value="UniProtKB-EC"/>
</dbReference>
<feature type="domain" description="Response regulatory" evidence="2">
    <location>
        <begin position="3"/>
        <end position="119"/>
    </location>
</feature>
<keyword evidence="4" id="KW-0808">Transferase</keyword>
<dbReference type="PROSITE" id="PS50887">
    <property type="entry name" value="GGDEF"/>
    <property type="match status" value="1"/>
</dbReference>
<dbReference type="Pfam" id="PF00072">
    <property type="entry name" value="Response_reg"/>
    <property type="match status" value="1"/>
</dbReference>
<dbReference type="InterPro" id="IPR029787">
    <property type="entry name" value="Nucleotide_cyclase"/>
</dbReference>
<keyword evidence="5" id="KW-1185">Reference proteome</keyword>
<dbReference type="EC" id="2.7.7.65" evidence="4"/>
<dbReference type="Gene3D" id="3.30.70.270">
    <property type="match status" value="1"/>
</dbReference>
<evidence type="ECO:0000313" key="4">
    <source>
        <dbReference type="EMBL" id="MBP1468525.1"/>
    </source>
</evidence>
<comment type="caution">
    <text evidence="4">The sequence shown here is derived from an EMBL/GenBank/DDBJ whole genome shotgun (WGS) entry which is preliminary data.</text>
</comment>
<gene>
    <name evidence="4" type="ORF">EYB53_022625</name>
</gene>
<feature type="domain" description="GGDEF" evidence="3">
    <location>
        <begin position="176"/>
        <end position="310"/>
    </location>
</feature>
<dbReference type="Gene3D" id="6.10.250.690">
    <property type="match status" value="1"/>
</dbReference>
<feature type="modified residue" description="4-aspartylphosphate" evidence="1">
    <location>
        <position position="52"/>
    </location>
</feature>
<evidence type="ECO:0000313" key="5">
    <source>
        <dbReference type="Proteomes" id="UP001193081"/>
    </source>
</evidence>
<dbReference type="SUPFAM" id="SSF52172">
    <property type="entry name" value="CheY-like"/>
    <property type="match status" value="1"/>
</dbReference>
<name>A0ABS4DGH0_9CHLR</name>
<sequence length="314" mass="34874">MMRVLVADDDPLVCHAVCALVRAFGYEVLIAEDGLQAWEVIQRENIALLITDWHMPGLDGPSLIRRIRAARLPHYISCLLLTVRDQRTDRIHGLDAGADDYLVKPVDPDELRARLAVASRIFNLEQDLREANTRLQELANEFQYQADHDPLTGLLNRQGLVSHANLELNRSARTGQMLAIALLDIDHFKQVNDRYGHIIGDQALIHVTSLLRGALRSYDRVGRWGGEEFLVLLPGTSVEASCCIAERMREQIAAQPLVLPNHQQIGLQMSIGVANTSAELPDLDALVAAADHALYAAKHSGRNRVVCYAHLSPT</sequence>
<keyword evidence="4" id="KW-0548">Nucleotidyltransferase</keyword>
<dbReference type="InterPro" id="IPR043128">
    <property type="entry name" value="Rev_trsase/Diguanyl_cyclase"/>
</dbReference>
<dbReference type="PROSITE" id="PS50110">
    <property type="entry name" value="RESPONSE_REGULATORY"/>
    <property type="match status" value="1"/>
</dbReference>
<accession>A0ABS4DGH0</accession>
<dbReference type="Proteomes" id="UP001193081">
    <property type="component" value="Unassembled WGS sequence"/>
</dbReference>
<proteinExistence type="predicted"/>
<protein>
    <submittedName>
        <fullName evidence="4">Diguanylate cyclase</fullName>
        <ecNumber evidence="4">2.7.7.65</ecNumber>
    </submittedName>
</protein>
<evidence type="ECO:0000259" key="3">
    <source>
        <dbReference type="PROSITE" id="PS50887"/>
    </source>
</evidence>
<dbReference type="SUPFAM" id="SSF55073">
    <property type="entry name" value="Nucleotide cyclase"/>
    <property type="match status" value="1"/>
</dbReference>
<dbReference type="Gene3D" id="3.40.50.2300">
    <property type="match status" value="1"/>
</dbReference>
<keyword evidence="1" id="KW-0597">Phosphoprotein</keyword>
<dbReference type="SMART" id="SM00267">
    <property type="entry name" value="GGDEF"/>
    <property type="match status" value="1"/>
</dbReference>
<dbReference type="CDD" id="cd01949">
    <property type="entry name" value="GGDEF"/>
    <property type="match status" value="1"/>
</dbReference>
<dbReference type="CDD" id="cd17574">
    <property type="entry name" value="REC_OmpR"/>
    <property type="match status" value="1"/>
</dbReference>
<evidence type="ECO:0000259" key="2">
    <source>
        <dbReference type="PROSITE" id="PS50110"/>
    </source>
</evidence>
<dbReference type="SMART" id="SM00448">
    <property type="entry name" value="REC"/>
    <property type="match status" value="1"/>
</dbReference>
<dbReference type="PANTHER" id="PTHR45138">
    <property type="entry name" value="REGULATORY COMPONENTS OF SENSORY TRANSDUCTION SYSTEM"/>
    <property type="match status" value="1"/>
</dbReference>
<dbReference type="InterPro" id="IPR001789">
    <property type="entry name" value="Sig_transdc_resp-reg_receiver"/>
</dbReference>
<reference evidence="4 5" key="1">
    <citation type="submission" date="2021-03" db="EMBL/GenBank/DDBJ databases">
        <authorList>
            <person name="Grouzdev D.S."/>
        </authorList>
    </citation>
    <scope>NUCLEOTIDE SEQUENCE [LARGE SCALE GENOMIC DNA]</scope>
    <source>
        <strain evidence="4 5">M50-1</strain>
    </source>
</reference>